<dbReference type="InterPro" id="IPR036890">
    <property type="entry name" value="HATPase_C_sf"/>
</dbReference>
<keyword evidence="5 9" id="KW-0418">Kinase</keyword>
<keyword evidence="6" id="KW-0067">ATP-binding</keyword>
<proteinExistence type="predicted"/>
<dbReference type="GO" id="GO:0007234">
    <property type="term" value="P:osmosensory signaling via phosphorelay pathway"/>
    <property type="evidence" value="ECO:0007669"/>
    <property type="project" value="TreeGrafter"/>
</dbReference>
<dbReference type="EC" id="2.7.13.3" evidence="2"/>
<dbReference type="KEGG" id="dfl:DFE_2430"/>
<comment type="catalytic activity">
    <reaction evidence="1">
        <text>ATP + protein L-histidine = ADP + protein N-phospho-L-histidine.</text>
        <dbReference type="EC" id="2.7.13.3"/>
    </reaction>
</comment>
<dbReference type="GO" id="GO:0004673">
    <property type="term" value="F:protein histidine kinase activity"/>
    <property type="evidence" value="ECO:0007669"/>
    <property type="project" value="UniProtKB-EC"/>
</dbReference>
<evidence type="ECO:0000256" key="1">
    <source>
        <dbReference type="ARBA" id="ARBA00000085"/>
    </source>
</evidence>
<evidence type="ECO:0000256" key="4">
    <source>
        <dbReference type="ARBA" id="ARBA00022741"/>
    </source>
</evidence>
<evidence type="ECO:0000256" key="2">
    <source>
        <dbReference type="ARBA" id="ARBA00012438"/>
    </source>
</evidence>
<dbReference type="AlphaFoldDB" id="A0A2Z6B184"/>
<keyword evidence="4" id="KW-0547">Nucleotide-binding</keyword>
<sequence>MNQNDKPPPSPGLITSIHCPRPARADPIAARIKAKTADYSSYEFTEPQSGALNIFFDLVQEFESEEDFRAICVMVPKVIFGLDCALYLVTPKLNLRCIACTGSDALHPGLFQTSPAIPQHPDRRDEHWYFPIRANPRHIKELPFDPPGDVIGCLEVHPAERMASGDSLFWEKYANRIGFQLHNRMMHETNERHLRFIRSLAKDIGHNVIVPNMYFKLFFNRLKRTIDQLGPLQRRMLNAGSPHCADVMDLQTKLDAQFSEIITHYEQTSLYLETLLRQSHFEKGHYVLERRACDMVTQIIEPQLHHYLPRLAENNIEVDQCPPPGPSPANELYVDVGLMAQVYANLFSNALKYTSPPQDGSGQGKSLSCSIQRIPHALGPGKPGIRFGLFTTGPPIPEETGSQLFQAGVRGSQAEKVEGTGHGLFFVKQIVELHGGRVGQRATASGNEFYLILPATLTARQAVDLEATP</sequence>
<dbReference type="InterPro" id="IPR004358">
    <property type="entry name" value="Sig_transdc_His_kin-like_C"/>
</dbReference>
<dbReference type="PROSITE" id="PS50109">
    <property type="entry name" value="HIS_KIN"/>
    <property type="match status" value="1"/>
</dbReference>
<evidence type="ECO:0000256" key="6">
    <source>
        <dbReference type="ARBA" id="ARBA00022840"/>
    </source>
</evidence>
<dbReference type="GO" id="GO:0005524">
    <property type="term" value="F:ATP binding"/>
    <property type="evidence" value="ECO:0007669"/>
    <property type="project" value="UniProtKB-KW"/>
</dbReference>
<keyword evidence="3" id="KW-0808">Transferase</keyword>
<dbReference type="Proteomes" id="UP000269883">
    <property type="component" value="Chromosome"/>
</dbReference>
<dbReference type="InterPro" id="IPR003594">
    <property type="entry name" value="HATPase_dom"/>
</dbReference>
<dbReference type="Pfam" id="PF02518">
    <property type="entry name" value="HATPase_c"/>
    <property type="match status" value="1"/>
</dbReference>
<keyword evidence="7" id="KW-0902">Two-component regulatory system</keyword>
<keyword evidence="10" id="KW-1185">Reference proteome</keyword>
<dbReference type="EMBL" id="AP017378">
    <property type="protein sequence ID" value="BBD09156.1"/>
    <property type="molecule type" value="Genomic_DNA"/>
</dbReference>
<evidence type="ECO:0000256" key="3">
    <source>
        <dbReference type="ARBA" id="ARBA00022679"/>
    </source>
</evidence>
<dbReference type="OrthoDB" id="5469178at2"/>
<evidence type="ECO:0000256" key="7">
    <source>
        <dbReference type="ARBA" id="ARBA00023012"/>
    </source>
</evidence>
<dbReference type="PANTHER" id="PTHR42878">
    <property type="entry name" value="TWO-COMPONENT HISTIDINE KINASE"/>
    <property type="match status" value="1"/>
</dbReference>
<dbReference type="GO" id="GO:0000156">
    <property type="term" value="F:phosphorelay response regulator activity"/>
    <property type="evidence" value="ECO:0007669"/>
    <property type="project" value="TreeGrafter"/>
</dbReference>
<gene>
    <name evidence="9" type="ORF">DFE_2430</name>
</gene>
<accession>A0A2Z6B184</accession>
<name>A0A2Z6B184_9BACT</name>
<evidence type="ECO:0000313" key="9">
    <source>
        <dbReference type="EMBL" id="BBD09156.1"/>
    </source>
</evidence>
<dbReference type="Gene3D" id="3.30.565.10">
    <property type="entry name" value="Histidine kinase-like ATPase, C-terminal domain"/>
    <property type="match status" value="1"/>
</dbReference>
<dbReference type="RefSeq" id="WP_126379886.1">
    <property type="nucleotide sequence ID" value="NZ_AP017378.1"/>
</dbReference>
<feature type="domain" description="Histidine kinase" evidence="8">
    <location>
        <begin position="339"/>
        <end position="457"/>
    </location>
</feature>
<reference evidence="9 10" key="1">
    <citation type="journal article" date="2018" name="Sci. Adv.">
        <title>Multi-heme cytochromes provide a pathway for survival in energy-limited environments.</title>
        <authorList>
            <person name="Deng X."/>
            <person name="Dohmae N."/>
            <person name="Nealson K.H."/>
            <person name="Hashimoto K."/>
            <person name="Okamoto A."/>
        </authorList>
    </citation>
    <scope>NUCLEOTIDE SEQUENCE [LARGE SCALE GENOMIC DNA]</scope>
    <source>
        <strain evidence="9 10">IS5</strain>
    </source>
</reference>
<dbReference type="InterPro" id="IPR005467">
    <property type="entry name" value="His_kinase_dom"/>
</dbReference>
<dbReference type="PANTHER" id="PTHR42878:SF7">
    <property type="entry name" value="SENSOR HISTIDINE KINASE GLRK"/>
    <property type="match status" value="1"/>
</dbReference>
<dbReference type="SMART" id="SM00387">
    <property type="entry name" value="HATPase_c"/>
    <property type="match status" value="1"/>
</dbReference>
<evidence type="ECO:0000313" key="10">
    <source>
        <dbReference type="Proteomes" id="UP000269883"/>
    </source>
</evidence>
<organism evidence="9 10">
    <name type="scientific">Desulfovibrio ferrophilus</name>
    <dbReference type="NCBI Taxonomy" id="241368"/>
    <lineage>
        <taxon>Bacteria</taxon>
        <taxon>Pseudomonadati</taxon>
        <taxon>Thermodesulfobacteriota</taxon>
        <taxon>Desulfovibrionia</taxon>
        <taxon>Desulfovibrionales</taxon>
        <taxon>Desulfovibrionaceae</taxon>
        <taxon>Desulfovibrio</taxon>
    </lineage>
</organism>
<dbReference type="InterPro" id="IPR050351">
    <property type="entry name" value="BphY/WalK/GraS-like"/>
</dbReference>
<protein>
    <recommendedName>
        <fullName evidence="2">histidine kinase</fullName>
        <ecNumber evidence="2">2.7.13.3</ecNumber>
    </recommendedName>
</protein>
<evidence type="ECO:0000259" key="8">
    <source>
        <dbReference type="PROSITE" id="PS50109"/>
    </source>
</evidence>
<dbReference type="PRINTS" id="PR00344">
    <property type="entry name" value="BCTRLSENSOR"/>
</dbReference>
<dbReference type="SUPFAM" id="SSF55874">
    <property type="entry name" value="ATPase domain of HSP90 chaperone/DNA topoisomerase II/histidine kinase"/>
    <property type="match status" value="1"/>
</dbReference>
<evidence type="ECO:0000256" key="5">
    <source>
        <dbReference type="ARBA" id="ARBA00022777"/>
    </source>
</evidence>
<dbReference type="GO" id="GO:0030295">
    <property type="term" value="F:protein kinase activator activity"/>
    <property type="evidence" value="ECO:0007669"/>
    <property type="project" value="TreeGrafter"/>
</dbReference>